<dbReference type="PANTHER" id="PTHR40051:SF1">
    <property type="entry name" value="YOLD-LIKE FAMILY PROTEIN"/>
    <property type="match status" value="1"/>
</dbReference>
<evidence type="ECO:0000313" key="2">
    <source>
        <dbReference type="Proteomes" id="UP001589738"/>
    </source>
</evidence>
<accession>A0ABV6KY62</accession>
<proteinExistence type="predicted"/>
<name>A0ABV6KY62_9BACI</name>
<protein>
    <submittedName>
        <fullName evidence="1">YolD-like family protein</fullName>
    </submittedName>
</protein>
<dbReference type="Pfam" id="PF08863">
    <property type="entry name" value="YolD"/>
    <property type="match status" value="1"/>
</dbReference>
<evidence type="ECO:0000313" key="1">
    <source>
        <dbReference type="EMBL" id="MFC0476803.1"/>
    </source>
</evidence>
<dbReference type="InterPro" id="IPR014962">
    <property type="entry name" value="YolD"/>
</dbReference>
<gene>
    <name evidence="1" type="ORF">ACFFHF_16495</name>
</gene>
<sequence>MLRDRGLMKFRPVAFMPEQISSIKQMNKEQDDVKMPELDEQHLENLDLLIYECMEFSLEATVTYYKKSRYEITKGMIHYMNEEIKYIRVVNSFNQWTQIELRNIIDIQIN</sequence>
<comment type="caution">
    <text evidence="1">The sequence shown here is derived from an EMBL/GenBank/DDBJ whole genome shotgun (WGS) entry which is preliminary data.</text>
</comment>
<dbReference type="Proteomes" id="UP001589738">
    <property type="component" value="Unassembled WGS sequence"/>
</dbReference>
<dbReference type="RefSeq" id="WP_160548468.1">
    <property type="nucleotide sequence ID" value="NZ_JBHLUU010000112.1"/>
</dbReference>
<reference evidence="1 2" key="1">
    <citation type="submission" date="2024-09" db="EMBL/GenBank/DDBJ databases">
        <authorList>
            <person name="Sun Q."/>
            <person name="Mori K."/>
        </authorList>
    </citation>
    <scope>NUCLEOTIDE SEQUENCE [LARGE SCALE GENOMIC DNA]</scope>
    <source>
        <strain evidence="1 2">CGMCC 1.9126</strain>
    </source>
</reference>
<dbReference type="PANTHER" id="PTHR40051">
    <property type="entry name" value="IG HYPOTHETICAL 15966"/>
    <property type="match status" value="1"/>
</dbReference>
<keyword evidence="2" id="KW-1185">Reference proteome</keyword>
<organism evidence="1 2">
    <name type="scientific">Robertmurraya beringensis</name>
    <dbReference type="NCBI Taxonomy" id="641660"/>
    <lineage>
        <taxon>Bacteria</taxon>
        <taxon>Bacillati</taxon>
        <taxon>Bacillota</taxon>
        <taxon>Bacilli</taxon>
        <taxon>Bacillales</taxon>
        <taxon>Bacillaceae</taxon>
        <taxon>Robertmurraya</taxon>
    </lineage>
</organism>
<dbReference type="EMBL" id="JBHLUU010000112">
    <property type="protein sequence ID" value="MFC0476803.1"/>
    <property type="molecule type" value="Genomic_DNA"/>
</dbReference>